<dbReference type="InterPro" id="IPR008894">
    <property type="entry name" value="QdtA_cupin_dom"/>
</dbReference>
<evidence type="ECO:0000259" key="1">
    <source>
        <dbReference type="Pfam" id="PF05523"/>
    </source>
</evidence>
<dbReference type="InterPro" id="IPR011051">
    <property type="entry name" value="RmlC_Cupin_sf"/>
</dbReference>
<evidence type="ECO:0000313" key="2">
    <source>
        <dbReference type="EMBL" id="BBM63153.1"/>
    </source>
</evidence>
<sequence length="141" mass="16477">MIMEIKIIPLQAHGDDRGSLVALEEENNIPFEIKRVYYMFNTKSNVRRGLHAHRKLKQVAIAVRGSCRFVLDDGKERVEILLDNPGQGLLIDSCIWREMYDFSEDCVLMVLADSHYDENDYIRDYETFYKLVNDNANTPFK</sequence>
<dbReference type="SUPFAM" id="SSF51182">
    <property type="entry name" value="RmlC-like cupins"/>
    <property type="match status" value="1"/>
</dbReference>
<reference evidence="2" key="1">
    <citation type="submission" date="2019-07" db="EMBL/GenBank/DDBJ databases">
        <title>Overview of O-antigen diversity of Escherichia albertii, an emerging enteropathogen; genetic structure, serology, and development of O-genotyping method.</title>
        <authorList>
            <person name="Ooka T."/>
            <person name="Seto K."/>
            <person name="Ogura Y."/>
            <person name="Iguchi A."/>
            <person name="Imura N."/>
            <person name="Honda M."/>
            <person name="Etoh Y."/>
            <person name="Ikeda T."/>
            <person name="Sugitani W."/>
            <person name="Konno T."/>
            <person name="Kawano K."/>
            <person name="Kudo Y."/>
            <person name="Murakami K."/>
            <person name="Hayashi T."/>
            <person name="Nishi J."/>
        </authorList>
    </citation>
    <scope>NUCLEOTIDE SEQUENCE</scope>
    <source>
        <strain evidence="2">B156</strain>
    </source>
</reference>
<dbReference type="CDD" id="cd20292">
    <property type="entry name" value="cupin_QdtA-like"/>
    <property type="match status" value="1"/>
</dbReference>
<dbReference type="EMBL" id="LC494356">
    <property type="protein sequence ID" value="BBM63153.1"/>
    <property type="molecule type" value="Genomic_DNA"/>
</dbReference>
<dbReference type="Gene3D" id="2.60.120.10">
    <property type="entry name" value="Jelly Rolls"/>
    <property type="match status" value="1"/>
</dbReference>
<name>A0A5A4UAM4_ESCAL</name>
<organism evidence="2">
    <name type="scientific">Escherichia albertii</name>
    <dbReference type="NCBI Taxonomy" id="208962"/>
    <lineage>
        <taxon>Bacteria</taxon>
        <taxon>Pseudomonadati</taxon>
        <taxon>Pseudomonadota</taxon>
        <taxon>Gammaproteobacteria</taxon>
        <taxon>Enterobacterales</taxon>
        <taxon>Enterobacteriaceae</taxon>
        <taxon>Escherichia</taxon>
    </lineage>
</organism>
<accession>A0A5A4UAM4</accession>
<dbReference type="InterPro" id="IPR014710">
    <property type="entry name" value="RmlC-like_jellyroll"/>
</dbReference>
<proteinExistence type="predicted"/>
<dbReference type="GO" id="GO:0016853">
    <property type="term" value="F:isomerase activity"/>
    <property type="evidence" value="ECO:0007669"/>
    <property type="project" value="UniProtKB-KW"/>
</dbReference>
<dbReference type="Pfam" id="PF05523">
    <property type="entry name" value="FdtA"/>
    <property type="match status" value="1"/>
</dbReference>
<protein>
    <submittedName>
        <fullName evidence="2">Putative dTDP-6-deoxy-3,4-keto-hexulose isomerase</fullName>
    </submittedName>
</protein>
<feature type="domain" description="Sugar 3,4-ketoisomerase QdtA cupin" evidence="1">
    <location>
        <begin position="3"/>
        <end position="132"/>
    </location>
</feature>
<dbReference type="AlphaFoldDB" id="A0A5A4UAM4"/>
<keyword evidence="2" id="KW-0413">Isomerase</keyword>